<dbReference type="GO" id="GO:0071973">
    <property type="term" value="P:bacterial-type flagellum-dependent cell motility"/>
    <property type="evidence" value="ECO:0007669"/>
    <property type="project" value="InterPro"/>
</dbReference>
<dbReference type="InterPro" id="IPR012826">
    <property type="entry name" value="FliN"/>
</dbReference>
<name>I4BUH9_ACEMN</name>
<dbReference type="Gene3D" id="3.40.1550.10">
    <property type="entry name" value="CheC-like"/>
    <property type="match status" value="1"/>
</dbReference>
<comment type="similarity">
    <text evidence="2">Belongs to the FliN/MopA/SpaO family.</text>
</comment>
<dbReference type="GO" id="GO:0005886">
    <property type="term" value="C:plasma membrane"/>
    <property type="evidence" value="ECO:0007669"/>
    <property type="project" value="UniProtKB-SubCell"/>
</dbReference>
<feature type="domain" description="Flagellar motor switch protein FliN-like C-terminal" evidence="8">
    <location>
        <begin position="289"/>
        <end position="359"/>
    </location>
</feature>
<dbReference type="GO" id="GO:0009425">
    <property type="term" value="C:bacterial-type flagellum basal body"/>
    <property type="evidence" value="ECO:0007669"/>
    <property type="project" value="InterPro"/>
</dbReference>
<comment type="subcellular location">
    <subcellularLocation>
        <location evidence="1">Cell membrane</location>
        <topology evidence="1">Peripheral membrane protein</topology>
        <orientation evidence="1">Cytoplasmic side</orientation>
    </subcellularLocation>
</comment>
<dbReference type="eggNOG" id="COG1776">
    <property type="taxonomic scope" value="Bacteria"/>
</dbReference>
<evidence type="ECO:0000256" key="4">
    <source>
        <dbReference type="ARBA" id="ARBA00022500"/>
    </source>
</evidence>
<dbReference type="PANTHER" id="PTHR43484:SF1">
    <property type="entry name" value="FLAGELLAR MOTOR SWITCH PROTEIN FLIN"/>
    <property type="match status" value="1"/>
</dbReference>
<dbReference type="HOGENOM" id="CLU_033893_0_0_0"/>
<dbReference type="InterPro" id="IPR051469">
    <property type="entry name" value="FliN/MopA/SpaO"/>
</dbReference>
<sequence length="369" mass="40770">MADELLSQEEIEALLKGIGAGASKAKEIEDLKEIAHIYAQALSNVLQLLSGEEVVVDVKESDFYDQKGLAEKFQSHNVMLYLVEYDVFEGWIQAFLMEEKMALLLADIMMGGDGAELPAEMNDLYLSAAQEGVSQITGAAVSEMVNLLRGRRIGIKNTSCAMKSGEWVPFDALASDEKVWAFSMEADIKGVDKLSMWSLMPQKIALLLMDEIKKTVTLQPGMEEKAQQKPQQAKVASEPVEKTHMRQTVRDSGALKQESRVVEARPAEFVPLDASTSQREDVEPQNFDLIMDVPVRITVRLGQAFKTIGEILSLSPGSVIELDKMAGDPVDILVNGKLIARGEVVVIDENFGVRITEIVNRSERVKSLR</sequence>
<dbReference type="InterPro" id="IPR001172">
    <property type="entry name" value="FliN_T3SS_HrcQb"/>
</dbReference>
<evidence type="ECO:0000259" key="8">
    <source>
        <dbReference type="Pfam" id="PF01052"/>
    </source>
</evidence>
<keyword evidence="6" id="KW-0472">Membrane</keyword>
<evidence type="ECO:0000313" key="9">
    <source>
        <dbReference type="EMBL" id="AFM20936.1"/>
    </source>
</evidence>
<keyword evidence="9" id="KW-0282">Flagellum</keyword>
<evidence type="ECO:0000256" key="6">
    <source>
        <dbReference type="ARBA" id="ARBA00023136"/>
    </source>
</evidence>
<evidence type="ECO:0000256" key="3">
    <source>
        <dbReference type="ARBA" id="ARBA00022475"/>
    </source>
</evidence>
<keyword evidence="9" id="KW-0966">Cell projection</keyword>
<dbReference type="KEGG" id="amo:Anamo_0276"/>
<dbReference type="PANTHER" id="PTHR43484">
    <property type="match status" value="1"/>
</dbReference>
<evidence type="ECO:0000256" key="1">
    <source>
        <dbReference type="ARBA" id="ARBA00004413"/>
    </source>
</evidence>
<evidence type="ECO:0000256" key="5">
    <source>
        <dbReference type="ARBA" id="ARBA00022779"/>
    </source>
</evidence>
<dbReference type="Gene3D" id="2.30.330.10">
    <property type="entry name" value="SpoA-like"/>
    <property type="match status" value="1"/>
</dbReference>
<dbReference type="EMBL" id="CP003198">
    <property type="protein sequence ID" value="AFM20936.1"/>
    <property type="molecule type" value="Genomic_DNA"/>
</dbReference>
<evidence type="ECO:0000313" key="10">
    <source>
        <dbReference type="Proteomes" id="UP000006061"/>
    </source>
</evidence>
<keyword evidence="3" id="KW-1003">Cell membrane</keyword>
<gene>
    <name evidence="9" type="ordered locus">Anamo_0276</name>
</gene>
<dbReference type="Proteomes" id="UP000006061">
    <property type="component" value="Chromosome"/>
</dbReference>
<dbReference type="STRING" id="891968.Anamo_0276"/>
<dbReference type="NCBIfam" id="TIGR02480">
    <property type="entry name" value="fliN"/>
    <property type="match status" value="1"/>
</dbReference>
<keyword evidence="10" id="KW-1185">Reference proteome</keyword>
<dbReference type="Pfam" id="PF01052">
    <property type="entry name" value="FliMN_C"/>
    <property type="match status" value="1"/>
</dbReference>
<keyword evidence="5" id="KW-0283">Flagellar rotation</keyword>
<organism evidence="9 10">
    <name type="scientific">Acetomicrobium mobile (strain ATCC BAA-54 / DSM 13181 / JCM 12221 / NGA)</name>
    <name type="common">Anaerobaculum mobile</name>
    <dbReference type="NCBI Taxonomy" id="891968"/>
    <lineage>
        <taxon>Bacteria</taxon>
        <taxon>Thermotogati</taxon>
        <taxon>Synergistota</taxon>
        <taxon>Synergistia</taxon>
        <taxon>Synergistales</taxon>
        <taxon>Acetomicrobiaceae</taxon>
        <taxon>Acetomicrobium</taxon>
    </lineage>
</organism>
<protein>
    <submittedName>
        <fullName evidence="9">Flagellar motor switch protein FliN</fullName>
    </submittedName>
</protein>
<proteinExistence type="inferred from homology"/>
<keyword evidence="9" id="KW-0969">Cilium</keyword>
<dbReference type="GO" id="GO:0003774">
    <property type="term" value="F:cytoskeletal motor activity"/>
    <property type="evidence" value="ECO:0007669"/>
    <property type="project" value="InterPro"/>
</dbReference>
<dbReference type="eggNOG" id="COG1886">
    <property type="taxonomic scope" value="Bacteria"/>
</dbReference>
<dbReference type="SUPFAM" id="SSF101801">
    <property type="entry name" value="Surface presentation of antigens (SPOA)"/>
    <property type="match status" value="1"/>
</dbReference>
<dbReference type="InterPro" id="IPR028976">
    <property type="entry name" value="CheC-like_sf"/>
</dbReference>
<dbReference type="InterPro" id="IPR036429">
    <property type="entry name" value="SpoA-like_sf"/>
</dbReference>
<accession>I4BUH9</accession>
<reference evidence="10" key="1">
    <citation type="journal article" date="2013" name="Stand. Genomic Sci.">
        <title>Complete genome sequence of the moderate thermophile Anaerobaculum mobile type strain (NGA(T)).</title>
        <authorList>
            <person name="Mavromatis K."/>
            <person name="Stackebrandt E."/>
            <person name="Held B."/>
            <person name="Lapidus A."/>
            <person name="Nolan M."/>
            <person name="Lucas S."/>
            <person name="Hammon N."/>
            <person name="Deshpande S."/>
            <person name="Cheng J.F."/>
            <person name="Tapia R."/>
            <person name="Goodwin L.A."/>
            <person name="Pitluck S."/>
            <person name="Liolios K."/>
            <person name="Pagani I."/>
            <person name="Ivanova N."/>
            <person name="Mikhailova N."/>
            <person name="Huntemann M."/>
            <person name="Pati A."/>
            <person name="Chen A."/>
            <person name="Palaniappan K."/>
            <person name="Land M."/>
            <person name="Rohde M."/>
            <person name="Spring S."/>
            <person name="Goker M."/>
            <person name="Woyke T."/>
            <person name="Detter J.C."/>
            <person name="Bristow J."/>
            <person name="Eisen J.A."/>
            <person name="Markowitz V."/>
            <person name="Hugenholtz P."/>
            <person name="Klenk H.P."/>
            <person name="Kyrpides N.C."/>
        </authorList>
    </citation>
    <scope>NUCLEOTIDE SEQUENCE</scope>
    <source>
        <strain evidence="10">ATCC BAA-54 / DSM 13181 / NGA</strain>
    </source>
</reference>
<dbReference type="SUPFAM" id="SSF103039">
    <property type="entry name" value="CheC-like"/>
    <property type="match status" value="1"/>
</dbReference>
<evidence type="ECO:0000256" key="7">
    <source>
        <dbReference type="SAM" id="MobiDB-lite"/>
    </source>
</evidence>
<dbReference type="InterPro" id="IPR001543">
    <property type="entry name" value="FliN-like_C"/>
</dbReference>
<dbReference type="AlphaFoldDB" id="I4BUH9"/>
<feature type="region of interest" description="Disordered" evidence="7">
    <location>
        <begin position="222"/>
        <end position="251"/>
    </location>
</feature>
<evidence type="ECO:0000256" key="2">
    <source>
        <dbReference type="ARBA" id="ARBA00009226"/>
    </source>
</evidence>
<dbReference type="PRINTS" id="PR00956">
    <property type="entry name" value="FLGMOTORFLIN"/>
</dbReference>
<dbReference type="PATRIC" id="fig|891968.3.peg.271"/>
<dbReference type="GO" id="GO:0006935">
    <property type="term" value="P:chemotaxis"/>
    <property type="evidence" value="ECO:0007669"/>
    <property type="project" value="UniProtKB-KW"/>
</dbReference>
<keyword evidence="4" id="KW-0145">Chemotaxis</keyword>